<dbReference type="AlphaFoldDB" id="A0A8S9RXK1"/>
<reference evidence="1" key="1">
    <citation type="submission" date="2019-12" db="EMBL/GenBank/DDBJ databases">
        <title>Genome sequencing and annotation of Brassica cretica.</title>
        <authorList>
            <person name="Studholme D.J."/>
            <person name="Sarris P."/>
        </authorList>
    </citation>
    <scope>NUCLEOTIDE SEQUENCE</scope>
    <source>
        <strain evidence="1">PFS-109/04</strain>
        <tissue evidence="1">Leaf</tissue>
    </source>
</reference>
<organism evidence="1 2">
    <name type="scientific">Brassica cretica</name>
    <name type="common">Mustard</name>
    <dbReference type="NCBI Taxonomy" id="69181"/>
    <lineage>
        <taxon>Eukaryota</taxon>
        <taxon>Viridiplantae</taxon>
        <taxon>Streptophyta</taxon>
        <taxon>Embryophyta</taxon>
        <taxon>Tracheophyta</taxon>
        <taxon>Spermatophyta</taxon>
        <taxon>Magnoliopsida</taxon>
        <taxon>eudicotyledons</taxon>
        <taxon>Gunneridae</taxon>
        <taxon>Pentapetalae</taxon>
        <taxon>rosids</taxon>
        <taxon>malvids</taxon>
        <taxon>Brassicales</taxon>
        <taxon>Brassicaceae</taxon>
        <taxon>Brassiceae</taxon>
        <taxon>Brassica</taxon>
    </lineage>
</organism>
<gene>
    <name evidence="1" type="ORF">F2Q69_00030464</name>
</gene>
<sequence length="285" mass="32002">MKNGEMKQNKKLLEDIAWIAGNCLTVCPSQEGSKCKEKPFAFKRKGTGGVLDIWSHHRGILRQCPQESPLANCQILIDGQVLIRLMAGSMTNRRVQVVDGDAHVSVYGDILIQEGVNQGCVKSLSSSDGWMAGPVLSNSGTKRVQGWSVLNKLNAHEWNRKAKEEINLQKDVQVSVQALEQLGSQLKTLDEGDENSEWQWDCHIPFIKHYVYGLQALLKVELREVRKDKRRQGDAEDELVCSKQQEGSAQRKGYELGPNRWSFVTFGQAHQTCSMLGWLVQVTRG</sequence>
<accession>A0A8S9RXK1</accession>
<evidence type="ECO:0000313" key="2">
    <source>
        <dbReference type="Proteomes" id="UP000712600"/>
    </source>
</evidence>
<evidence type="ECO:0000313" key="1">
    <source>
        <dbReference type="EMBL" id="KAF3585510.1"/>
    </source>
</evidence>
<dbReference type="EMBL" id="QGKX02000088">
    <property type="protein sequence ID" value="KAF3585510.1"/>
    <property type="molecule type" value="Genomic_DNA"/>
</dbReference>
<proteinExistence type="predicted"/>
<protein>
    <submittedName>
        <fullName evidence="1">Uncharacterized protein</fullName>
    </submittedName>
</protein>
<comment type="caution">
    <text evidence="1">The sequence shown here is derived from an EMBL/GenBank/DDBJ whole genome shotgun (WGS) entry which is preliminary data.</text>
</comment>
<dbReference type="Proteomes" id="UP000712600">
    <property type="component" value="Unassembled WGS sequence"/>
</dbReference>
<name>A0A8S9RXK1_BRACR</name>